<dbReference type="Gene3D" id="3.40.50.1700">
    <property type="entry name" value="Glycoside hydrolase family 3 C-terminal domain"/>
    <property type="match status" value="1"/>
</dbReference>
<evidence type="ECO:0000313" key="4">
    <source>
        <dbReference type="EMBL" id="KAE8731262.1"/>
    </source>
</evidence>
<dbReference type="Pfam" id="PF14310">
    <property type="entry name" value="Fn3-like"/>
    <property type="match status" value="1"/>
</dbReference>
<dbReference type="Pfam" id="PF01915">
    <property type="entry name" value="Glyco_hydro_3_C"/>
    <property type="match status" value="1"/>
</dbReference>
<keyword evidence="1" id="KW-0378">Hydrolase</keyword>
<organism evidence="4 5">
    <name type="scientific">Hibiscus syriacus</name>
    <name type="common">Rose of Sharon</name>
    <dbReference type="NCBI Taxonomy" id="106335"/>
    <lineage>
        <taxon>Eukaryota</taxon>
        <taxon>Viridiplantae</taxon>
        <taxon>Streptophyta</taxon>
        <taxon>Embryophyta</taxon>
        <taxon>Tracheophyta</taxon>
        <taxon>Spermatophyta</taxon>
        <taxon>Magnoliopsida</taxon>
        <taxon>eudicotyledons</taxon>
        <taxon>Gunneridae</taxon>
        <taxon>Pentapetalae</taxon>
        <taxon>rosids</taxon>
        <taxon>malvids</taxon>
        <taxon>Malvales</taxon>
        <taxon>Malvaceae</taxon>
        <taxon>Malvoideae</taxon>
        <taxon>Hibiscus</taxon>
    </lineage>
</organism>
<dbReference type="InterPro" id="IPR002772">
    <property type="entry name" value="Glyco_hydro_3_C"/>
</dbReference>
<dbReference type="InterPro" id="IPR044993">
    <property type="entry name" value="BXL"/>
</dbReference>
<evidence type="ECO:0000313" key="5">
    <source>
        <dbReference type="Proteomes" id="UP000436088"/>
    </source>
</evidence>
<dbReference type="PANTHER" id="PTHR42721">
    <property type="entry name" value="SUGAR HYDROLASE-RELATED"/>
    <property type="match status" value="1"/>
</dbReference>
<dbReference type="GO" id="GO:0045493">
    <property type="term" value="P:xylan catabolic process"/>
    <property type="evidence" value="ECO:0007669"/>
    <property type="project" value="InterPro"/>
</dbReference>
<dbReference type="GO" id="GO:0009505">
    <property type="term" value="C:plant-type cell wall"/>
    <property type="evidence" value="ECO:0007669"/>
    <property type="project" value="TreeGrafter"/>
</dbReference>
<keyword evidence="5" id="KW-1185">Reference proteome</keyword>
<dbReference type="InterPro" id="IPR036881">
    <property type="entry name" value="Glyco_hydro_3_C_sf"/>
</dbReference>
<comment type="caution">
    <text evidence="4">The sequence shown here is derived from an EMBL/GenBank/DDBJ whole genome shotgun (WGS) entry which is preliminary data.</text>
</comment>
<dbReference type="SUPFAM" id="SSF52279">
    <property type="entry name" value="Beta-D-glucan exohydrolase, C-terminal domain"/>
    <property type="match status" value="1"/>
</dbReference>
<feature type="domain" description="Fibronectin type III-like" evidence="3">
    <location>
        <begin position="306"/>
        <end position="376"/>
    </location>
</feature>
<protein>
    <submittedName>
        <fullName evidence="4">Beta-D-xylosidase 7</fullName>
    </submittedName>
</protein>
<evidence type="ECO:0000256" key="2">
    <source>
        <dbReference type="ARBA" id="ARBA00023295"/>
    </source>
</evidence>
<evidence type="ECO:0000256" key="1">
    <source>
        <dbReference type="ARBA" id="ARBA00022801"/>
    </source>
</evidence>
<dbReference type="PANTHER" id="PTHR42721:SF19">
    <property type="entry name" value="FIBRONECTIN TYPE III-LIKE DOMAIN-CONTAINING PROTEIN"/>
    <property type="match status" value="1"/>
</dbReference>
<dbReference type="GO" id="GO:0046556">
    <property type="term" value="F:alpha-L-arabinofuranosidase activity"/>
    <property type="evidence" value="ECO:0007669"/>
    <property type="project" value="TreeGrafter"/>
</dbReference>
<dbReference type="EMBL" id="VEPZ02000196">
    <property type="protein sequence ID" value="KAE8731262.1"/>
    <property type="molecule type" value="Genomic_DNA"/>
</dbReference>
<name>A0A6A3CV15_HIBSY</name>
<dbReference type="SMART" id="SM01217">
    <property type="entry name" value="Fn3_like"/>
    <property type="match status" value="1"/>
</dbReference>
<dbReference type="Gene3D" id="2.60.40.10">
    <property type="entry name" value="Immunoglobulins"/>
    <property type="match status" value="1"/>
</dbReference>
<proteinExistence type="predicted"/>
<accession>A0A6A3CV15</accession>
<dbReference type="Proteomes" id="UP000436088">
    <property type="component" value="Unassembled WGS sequence"/>
</dbReference>
<dbReference type="GO" id="GO:0031222">
    <property type="term" value="P:arabinan catabolic process"/>
    <property type="evidence" value="ECO:0007669"/>
    <property type="project" value="TreeGrafter"/>
</dbReference>
<dbReference type="InterPro" id="IPR026891">
    <property type="entry name" value="Fn3-like"/>
</dbReference>
<reference evidence="4" key="1">
    <citation type="submission" date="2019-09" db="EMBL/GenBank/DDBJ databases">
        <title>Draft genome information of white flower Hibiscus syriacus.</title>
        <authorList>
            <person name="Kim Y.-M."/>
        </authorList>
    </citation>
    <scope>NUCLEOTIDE SEQUENCE [LARGE SCALE GENOMIC DNA]</scope>
    <source>
        <strain evidence="4">YM2019G1</strain>
    </source>
</reference>
<keyword evidence="2" id="KW-0326">Glycosidase</keyword>
<dbReference type="InterPro" id="IPR013783">
    <property type="entry name" value="Ig-like_fold"/>
</dbReference>
<gene>
    <name evidence="4" type="ORF">F3Y22_tig00002840pilonHSYRG00864</name>
</gene>
<sequence>MRLGLFNGNPVNQSFGKINSDQVCSQKHQNLALETACNSIVLLKNTDKLLPFSKVKTTSLAVIGPNANSARTLLGNYAGPPCKTVTPLQGLKNYVKDISYHPGCNAVNCSYPLTDQAVKVAKGAEYVVLVMGLDQTQEREELDRVDLVLPSKQQNLISTLARAAKNPVVLVLLSGGPVDITFAKYDKHIGSILWAGYPGEAGGQALAEIIFGDHNPGGRLPLTWYPQSYVKIPMTDMRMRSDPSSGYPGRTYRFYQGPKVFEFGYGLSYSNYSYEFLPVAQNKVYLNNQIPITVRAQNHGELAGKHPLLLFVRREKATNGRPVKQLIGFQSVILSAGERADVEFELSPCKHLSIADEEGLMVIEEGSHFLTIGEKESEITVII</sequence>
<evidence type="ECO:0000259" key="3">
    <source>
        <dbReference type="SMART" id="SM01217"/>
    </source>
</evidence>
<dbReference type="AlphaFoldDB" id="A0A6A3CV15"/>
<dbReference type="FunFam" id="3.40.50.1700:FF:000001">
    <property type="entry name" value="probable beta-D-xylosidase 2"/>
    <property type="match status" value="1"/>
</dbReference>
<dbReference type="GO" id="GO:0009044">
    <property type="term" value="F:xylan 1,4-beta-xylosidase activity"/>
    <property type="evidence" value="ECO:0007669"/>
    <property type="project" value="InterPro"/>
</dbReference>